<sequence length="59" mass="6407">MPMLRIKDLLNPFTKLLPPVLELGVERLTSRKGGVQGVQRGWIGSGPCVENAMTTATNN</sequence>
<dbReference type="EMBL" id="AFNW01000187">
    <property type="protein sequence ID" value="EKJ72931.1"/>
    <property type="molecule type" value="Genomic_DNA"/>
</dbReference>
<proteinExistence type="predicted"/>
<evidence type="ECO:0000313" key="2">
    <source>
        <dbReference type="Proteomes" id="UP000007978"/>
    </source>
</evidence>
<evidence type="ECO:0000313" key="1">
    <source>
        <dbReference type="EMBL" id="EKJ72931.1"/>
    </source>
</evidence>
<organism evidence="1 2">
    <name type="scientific">Fusarium pseudograminearum (strain CS3096)</name>
    <name type="common">Wheat and barley crown-rot fungus</name>
    <dbReference type="NCBI Taxonomy" id="1028729"/>
    <lineage>
        <taxon>Eukaryota</taxon>
        <taxon>Fungi</taxon>
        <taxon>Dikarya</taxon>
        <taxon>Ascomycota</taxon>
        <taxon>Pezizomycotina</taxon>
        <taxon>Sordariomycetes</taxon>
        <taxon>Hypocreomycetidae</taxon>
        <taxon>Hypocreales</taxon>
        <taxon>Nectriaceae</taxon>
        <taxon>Fusarium</taxon>
    </lineage>
</organism>
<dbReference type="Proteomes" id="UP000007978">
    <property type="component" value="Chromosome 1"/>
</dbReference>
<dbReference type="RefSeq" id="XP_009258370.1">
    <property type="nucleotide sequence ID" value="XM_009260095.1"/>
</dbReference>
<reference evidence="1 2" key="1">
    <citation type="journal article" date="2012" name="PLoS Pathog.">
        <title>Comparative pathogenomics reveals horizontally acquired novel virulence genes in fungi infecting cereal hosts.</title>
        <authorList>
            <person name="Gardiner D.M."/>
            <person name="McDonald M.C."/>
            <person name="Covarelli L."/>
            <person name="Solomon P.S."/>
            <person name="Rusu A.G."/>
            <person name="Marshall M."/>
            <person name="Kazan K."/>
            <person name="Chakraborty S."/>
            <person name="McDonald B.A."/>
            <person name="Manners J.M."/>
        </authorList>
    </citation>
    <scope>NUCLEOTIDE SEQUENCE [LARGE SCALE GENOMIC DNA]</scope>
    <source>
        <strain evidence="1 2">CS3096</strain>
    </source>
</reference>
<gene>
    <name evidence="1" type="ORF">FPSE_06977</name>
</gene>
<dbReference type="HOGENOM" id="CLU_2960893_0_0_1"/>
<protein>
    <submittedName>
        <fullName evidence="1">Uncharacterized protein</fullName>
    </submittedName>
</protein>
<name>K3ULI8_FUSPC</name>
<keyword evidence="2" id="KW-1185">Reference proteome</keyword>
<dbReference type="KEGG" id="fpu:FPSE_06977"/>
<accession>K3ULI8</accession>
<dbReference type="GeneID" id="20365595"/>
<dbReference type="AlphaFoldDB" id="K3ULI8"/>
<comment type="caution">
    <text evidence="1">The sequence shown here is derived from an EMBL/GenBank/DDBJ whole genome shotgun (WGS) entry which is preliminary data.</text>
</comment>